<dbReference type="GO" id="GO:0006388">
    <property type="term" value="P:tRNA splicing, via endonucleolytic cleavage and ligation"/>
    <property type="evidence" value="ECO:0007669"/>
    <property type="project" value="UniProtKB-UniRule"/>
</dbReference>
<dbReference type="EMBL" id="MLKD01000004">
    <property type="protein sequence ID" value="OQE27810.1"/>
    <property type="molecule type" value="Genomic_DNA"/>
</dbReference>
<organism evidence="7 8">
    <name type="scientific">Penicillium steckii</name>
    <dbReference type="NCBI Taxonomy" id="303698"/>
    <lineage>
        <taxon>Eukaryota</taxon>
        <taxon>Fungi</taxon>
        <taxon>Dikarya</taxon>
        <taxon>Ascomycota</taxon>
        <taxon>Pezizomycotina</taxon>
        <taxon>Eurotiomycetes</taxon>
        <taxon>Eurotiomycetidae</taxon>
        <taxon>Eurotiales</taxon>
        <taxon>Aspergillaceae</taxon>
        <taxon>Penicillium</taxon>
    </lineage>
</organism>
<name>A0A1V6TPI3_9EURO</name>
<dbReference type="InterPro" id="IPR019039">
    <property type="entry name" value="T4-Rnl1-like_N"/>
</dbReference>
<dbReference type="Gene3D" id="3.40.50.300">
    <property type="entry name" value="P-loop containing nucleotide triphosphate hydrolases"/>
    <property type="match status" value="1"/>
</dbReference>
<dbReference type="GO" id="GO:0051730">
    <property type="term" value="F:GTP-dependent polyribonucleotide 5'-hydroxyl-kinase activity"/>
    <property type="evidence" value="ECO:0007669"/>
    <property type="project" value="InterPro"/>
</dbReference>
<dbReference type="InterPro" id="IPR015966">
    <property type="entry name" value="tRNA_lig_kin_fungi"/>
</dbReference>
<keyword evidence="1" id="KW-0819">tRNA processing</keyword>
<feature type="compositionally biased region" description="Polar residues" evidence="3">
    <location>
        <begin position="616"/>
        <end position="626"/>
    </location>
</feature>
<dbReference type="PANTHER" id="PTHR32004:SF1">
    <property type="entry name" value="TRNA LIGASE"/>
    <property type="match status" value="1"/>
</dbReference>
<evidence type="ECO:0000313" key="7">
    <source>
        <dbReference type="EMBL" id="OQE27810.1"/>
    </source>
</evidence>
<evidence type="ECO:0000313" key="8">
    <source>
        <dbReference type="Proteomes" id="UP000191285"/>
    </source>
</evidence>
<comment type="caution">
    <text evidence="7">The sequence shown here is derived from an EMBL/GenBank/DDBJ whole genome shotgun (WGS) entry which is preliminary data.</text>
</comment>
<dbReference type="EC" id="6.5.1.3" evidence="1"/>
<dbReference type="InterPro" id="IPR012387">
    <property type="entry name" value="Trl1_fun"/>
</dbReference>
<evidence type="ECO:0000256" key="2">
    <source>
        <dbReference type="PIRSR" id="PIRSR019634-50"/>
    </source>
</evidence>
<dbReference type="FunFam" id="3.40.50.300:FF:001690">
    <property type="entry name" value="tRNA ligase"/>
    <property type="match status" value="1"/>
</dbReference>
<dbReference type="SUPFAM" id="SSF52540">
    <property type="entry name" value="P-loop containing nucleoside triphosphate hydrolases"/>
    <property type="match status" value="1"/>
</dbReference>
<dbReference type="Proteomes" id="UP000191285">
    <property type="component" value="Unassembled WGS sequence"/>
</dbReference>
<feature type="domain" description="tRNA ligase kinase" evidence="5">
    <location>
        <begin position="390"/>
        <end position="551"/>
    </location>
</feature>
<dbReference type="InterPro" id="IPR027417">
    <property type="entry name" value="P-loop_NTPase"/>
</dbReference>
<dbReference type="Pfam" id="PF08302">
    <property type="entry name" value="tRNA_lig_CPD"/>
    <property type="match status" value="1"/>
</dbReference>
<gene>
    <name evidence="7" type="ORF">PENSTE_c004G05523</name>
</gene>
<feature type="region of interest" description="Disordered" evidence="3">
    <location>
        <begin position="606"/>
        <end position="626"/>
    </location>
</feature>
<evidence type="ECO:0000256" key="3">
    <source>
        <dbReference type="SAM" id="MobiDB-lite"/>
    </source>
</evidence>
<keyword evidence="1" id="KW-0436">Ligase</keyword>
<dbReference type="Pfam" id="PF09511">
    <property type="entry name" value="RNA_lig_T4_1"/>
    <property type="match status" value="1"/>
</dbReference>
<dbReference type="OrthoDB" id="276239at2759"/>
<evidence type="ECO:0000256" key="1">
    <source>
        <dbReference type="PIRNR" id="PIRNR019634"/>
    </source>
</evidence>
<dbReference type="GO" id="GO:0003972">
    <property type="term" value="F:RNA ligase (ATP) activity"/>
    <property type="evidence" value="ECO:0007669"/>
    <property type="project" value="UniProtKB-UniRule"/>
</dbReference>
<feature type="domain" description="T4 RNA ligase 1-like N-terminal" evidence="6">
    <location>
        <begin position="68"/>
        <end position="300"/>
    </location>
</feature>
<accession>A0A1V6TPI3</accession>
<evidence type="ECO:0000259" key="6">
    <source>
        <dbReference type="Pfam" id="PF09511"/>
    </source>
</evidence>
<dbReference type="PANTHER" id="PTHR32004">
    <property type="entry name" value="TRNA LIGASE"/>
    <property type="match status" value="1"/>
</dbReference>
<keyword evidence="8" id="KW-1185">Reference proteome</keyword>
<sequence>MAHHQQDPSQIAQLVRDLEDARKQDKNQKKRNFTCKKNTFQVSGTKNVTVDSWKFMDWDYKRSGLPTYARGLFTTRLKNNTPEIAVRGYDKFFNVDETNDTQWRNIEHNTRGPYELSVKENGCIIFISGMEDDKLLVCSKHSTGARADTNVSHALAGEKWVEKHVASVGKTSKELARTLREMNVTAVGELCDDSFEEHVLAYDEVASGIYLHGLNYNLPEFATQSSQQVHAFADTWGFKKAKFEVREDIQSVKTFLEGCAETGTWDGRETEGFVIRCQMAKDGHDYRDWFFKYKFEEPYLMYRQWRECTKAIIGGRLPKIKKHVNITEEYLAFARRRFMEDKSLAREYNLNHGIISLREAFLKERGLNGSEIIAMEQKEGDGTDGSKNVILVPIASLGCGKTTIALALVHLFGWGHIQNDNIPKQKNKPKKFAFDITNSLTEKPVVIADRNTHQRREREQLMNDVLPVIRDAKFVALHYVHEPKGELLDQIKEVTRRRVLERGDNHQTIRAGTKDSHEIIGIMDGFLTRFEGVNTNRRPDDGFDLVIDLDVCASSRENLETIVRAMHESYPALVPEIPSAEALDAAIGSSMKDYQVTLDLSAGYASAKGPKGPKQKTGSAVAQSASTRLEPPLLARKIEFFNIAVPTTEVTSTLQSLFSKSTPEVARLYNQLVNSRRVQPAFHVTLIHRASKDEKSAVWSHYTKQYIQTLTDNPVPDAMQNPPILGKARVRLERLIWDTRIMAFVVRILPAEGVDEASEESNYPCANAIPHITVGTVAPSVKPKESNDLLQRWLEVGSGGDTGIFEAEVPGVKVVYGTVKVTMRR</sequence>
<evidence type="ECO:0000259" key="5">
    <source>
        <dbReference type="Pfam" id="PF08303"/>
    </source>
</evidence>
<dbReference type="STRING" id="303698.A0A1V6TPI3"/>
<comment type="catalytic activity">
    <reaction evidence="1">
        <text>ATP + (ribonucleotide)n-3'-hydroxyl + 5'-phospho-(ribonucleotide)m = (ribonucleotide)n+m + AMP + diphosphate.</text>
        <dbReference type="EC" id="6.5.1.3"/>
    </reaction>
</comment>
<feature type="active site" description="N6-AMP-lysine intermediate" evidence="2">
    <location>
        <position position="119"/>
    </location>
</feature>
<feature type="domain" description="tRNA ligase phosphodiesterase" evidence="4">
    <location>
        <begin position="554"/>
        <end position="823"/>
    </location>
</feature>
<dbReference type="AlphaFoldDB" id="A0A1V6TPI3"/>
<dbReference type="InterPro" id="IPR015965">
    <property type="entry name" value="tRNA_lig_PDEase"/>
</dbReference>
<dbReference type="Pfam" id="PF08303">
    <property type="entry name" value="tRNA_lig_kinase"/>
    <property type="match status" value="1"/>
</dbReference>
<dbReference type="PIRSF" id="PIRSF019634">
    <property type="entry name" value="tRNA_lig_yeast"/>
    <property type="match status" value="1"/>
</dbReference>
<dbReference type="GO" id="GO:0005634">
    <property type="term" value="C:nucleus"/>
    <property type="evidence" value="ECO:0007669"/>
    <property type="project" value="TreeGrafter"/>
</dbReference>
<evidence type="ECO:0000259" key="4">
    <source>
        <dbReference type="Pfam" id="PF08302"/>
    </source>
</evidence>
<reference evidence="8" key="1">
    <citation type="journal article" date="2017" name="Nat. Microbiol.">
        <title>Global analysis of biosynthetic gene clusters reveals vast potential of secondary metabolite production in Penicillium species.</title>
        <authorList>
            <person name="Nielsen J.C."/>
            <person name="Grijseels S."/>
            <person name="Prigent S."/>
            <person name="Ji B."/>
            <person name="Dainat J."/>
            <person name="Nielsen K.F."/>
            <person name="Frisvad J.C."/>
            <person name="Workman M."/>
            <person name="Nielsen J."/>
        </authorList>
    </citation>
    <scope>NUCLEOTIDE SEQUENCE [LARGE SCALE GENOMIC DNA]</scope>
    <source>
        <strain evidence="8">IBT 24891</strain>
    </source>
</reference>
<dbReference type="GO" id="GO:0008081">
    <property type="term" value="F:phosphoric diester hydrolase activity"/>
    <property type="evidence" value="ECO:0007669"/>
    <property type="project" value="InterPro"/>
</dbReference>
<dbReference type="GO" id="GO:0005524">
    <property type="term" value="F:ATP binding"/>
    <property type="evidence" value="ECO:0007669"/>
    <property type="project" value="UniProtKB-UniRule"/>
</dbReference>
<comment type="similarity">
    <text evidence="1">Belongs to the TRL1 family.</text>
</comment>
<proteinExistence type="inferred from homology"/>
<protein>
    <recommendedName>
        <fullName evidence="1">tRNA ligase</fullName>
        <ecNumber evidence="1">6.5.1.3</ecNumber>
    </recommendedName>
</protein>